<sequence>MIFTLYIFDPNGNCIFYKEWTRRRHLKMAQDEEFKLTYGLIASIKAFSTRLSPVEPKDGFHSFATDKYIMHFFESTTSMKFLLTSDLTAPSLRDLLHQIFLIYTETVCRNVLVPARGRTIDSQLFISRLETAIQQSPYFSSK</sequence>
<evidence type="ECO:0000256" key="6">
    <source>
        <dbReference type="RuleBase" id="RU366065"/>
    </source>
</evidence>
<organism evidence="7 8">
    <name type="scientific">Ramazzottius varieornatus</name>
    <name type="common">Water bear</name>
    <name type="synonym">Tardigrade</name>
    <dbReference type="NCBI Taxonomy" id="947166"/>
    <lineage>
        <taxon>Eukaryota</taxon>
        <taxon>Metazoa</taxon>
        <taxon>Ecdysozoa</taxon>
        <taxon>Tardigrada</taxon>
        <taxon>Eutardigrada</taxon>
        <taxon>Parachela</taxon>
        <taxon>Hypsibioidea</taxon>
        <taxon>Ramazzottiidae</taxon>
        <taxon>Ramazzottius</taxon>
    </lineage>
</organism>
<keyword evidence="8" id="KW-1185">Reference proteome</keyword>
<dbReference type="Gene3D" id="3.30.450.70">
    <property type="match status" value="1"/>
</dbReference>
<keyword evidence="3 6" id="KW-0931">ER-Golgi transport</keyword>
<accession>A0A1D1V6Y0</accession>
<dbReference type="GO" id="GO:0006888">
    <property type="term" value="P:endoplasmic reticulum to Golgi vesicle-mediated transport"/>
    <property type="evidence" value="ECO:0007669"/>
    <property type="project" value="UniProtKB-UniRule"/>
</dbReference>
<dbReference type="SMART" id="SM01399">
    <property type="entry name" value="Sybindin"/>
    <property type="match status" value="1"/>
</dbReference>
<proteinExistence type="inferred from homology"/>
<dbReference type="AlphaFoldDB" id="A0A1D1V6Y0"/>
<dbReference type="GO" id="GO:0030008">
    <property type="term" value="C:TRAPP complex"/>
    <property type="evidence" value="ECO:0007669"/>
    <property type="project" value="UniProtKB-UniRule"/>
</dbReference>
<dbReference type="InterPro" id="IPR011012">
    <property type="entry name" value="Longin-like_dom_sf"/>
</dbReference>
<dbReference type="PANTHER" id="PTHR23249">
    <property type="entry name" value="TRAFFICKING PROTEIN PARTICLE COMPLEX SUBUNIT"/>
    <property type="match status" value="1"/>
</dbReference>
<name>A0A1D1V6Y0_RAMVA</name>
<reference evidence="7 8" key="1">
    <citation type="journal article" date="2016" name="Nat. Commun.">
        <title>Extremotolerant tardigrade genome and improved radiotolerance of human cultured cells by tardigrade-unique protein.</title>
        <authorList>
            <person name="Hashimoto T."/>
            <person name="Horikawa D.D."/>
            <person name="Saito Y."/>
            <person name="Kuwahara H."/>
            <person name="Kozuka-Hata H."/>
            <person name="Shin-I T."/>
            <person name="Minakuchi Y."/>
            <person name="Ohishi K."/>
            <person name="Motoyama A."/>
            <person name="Aizu T."/>
            <person name="Enomoto A."/>
            <person name="Kondo K."/>
            <person name="Tanaka S."/>
            <person name="Hara Y."/>
            <person name="Koshikawa S."/>
            <person name="Sagara H."/>
            <person name="Miura T."/>
            <person name="Yokobori S."/>
            <person name="Miyagawa K."/>
            <person name="Suzuki Y."/>
            <person name="Kubo T."/>
            <person name="Oyama M."/>
            <person name="Kohara Y."/>
            <person name="Fujiyama A."/>
            <person name="Arakawa K."/>
            <person name="Katayama T."/>
            <person name="Toyoda A."/>
            <person name="Kunieda T."/>
        </authorList>
    </citation>
    <scope>NUCLEOTIDE SEQUENCE [LARGE SCALE GENOMIC DNA]</scope>
    <source>
        <strain evidence="7 8">YOKOZUNA-1</strain>
    </source>
</reference>
<dbReference type="InterPro" id="IPR007233">
    <property type="entry name" value="TRAPPC"/>
</dbReference>
<comment type="similarity">
    <text evidence="5">Belongs to the TRAPP small subunits family. BET5 subfamily.</text>
</comment>
<comment type="subunit">
    <text evidence="6">Part of the multisubunit transport protein particle (TRAPP) complex.</text>
</comment>
<evidence type="ECO:0000256" key="1">
    <source>
        <dbReference type="ARBA" id="ARBA00022448"/>
    </source>
</evidence>
<dbReference type="PANTHER" id="PTHR23249:SF16">
    <property type="entry name" value="TRAFFICKING PROTEIN PARTICLE COMPLEX SUBUNIT 1"/>
    <property type="match status" value="1"/>
</dbReference>
<dbReference type="Pfam" id="PF04099">
    <property type="entry name" value="Sybindin"/>
    <property type="match status" value="1"/>
</dbReference>
<evidence type="ECO:0000313" key="8">
    <source>
        <dbReference type="Proteomes" id="UP000186922"/>
    </source>
</evidence>
<evidence type="ECO:0000256" key="2">
    <source>
        <dbReference type="ARBA" id="ARBA00022824"/>
    </source>
</evidence>
<comment type="caution">
    <text evidence="7">The sequence shown here is derived from an EMBL/GenBank/DDBJ whole genome shotgun (WGS) entry which is preliminary data.</text>
</comment>
<evidence type="ECO:0000256" key="4">
    <source>
        <dbReference type="ARBA" id="ARBA00023034"/>
    </source>
</evidence>
<evidence type="ECO:0000256" key="5">
    <source>
        <dbReference type="ARBA" id="ARBA00038167"/>
    </source>
</evidence>
<comment type="subcellular location">
    <subcellularLocation>
        <location evidence="6">Endoplasmic reticulum</location>
    </subcellularLocation>
    <subcellularLocation>
        <location evidence="6">Golgi apparatus</location>
        <location evidence="6">cis-Golgi network</location>
    </subcellularLocation>
</comment>
<gene>
    <name evidence="7" type="primary">RvY_07371-1</name>
    <name evidence="7" type="synonym">RvY_07371.1</name>
    <name evidence="7" type="ORF">RvY_07371</name>
</gene>
<keyword evidence="1 6" id="KW-0813">Transport</keyword>
<dbReference type="OrthoDB" id="246406at2759"/>
<dbReference type="GO" id="GO:0005783">
    <property type="term" value="C:endoplasmic reticulum"/>
    <property type="evidence" value="ECO:0007669"/>
    <property type="project" value="UniProtKB-SubCell"/>
</dbReference>
<dbReference type="Proteomes" id="UP000186922">
    <property type="component" value="Unassembled WGS sequence"/>
</dbReference>
<dbReference type="CDD" id="cd14855">
    <property type="entry name" value="TRAPPC1_MUM2"/>
    <property type="match status" value="1"/>
</dbReference>
<protein>
    <recommendedName>
        <fullName evidence="6">Trafficking protein particle complex subunit</fullName>
    </recommendedName>
</protein>
<keyword evidence="2 6" id="KW-0256">Endoplasmic reticulum</keyword>
<dbReference type="GO" id="GO:0005794">
    <property type="term" value="C:Golgi apparatus"/>
    <property type="evidence" value="ECO:0007669"/>
    <property type="project" value="UniProtKB-SubCell"/>
</dbReference>
<evidence type="ECO:0000256" key="3">
    <source>
        <dbReference type="ARBA" id="ARBA00022892"/>
    </source>
</evidence>
<dbReference type="STRING" id="947166.A0A1D1V6Y0"/>
<dbReference type="EMBL" id="BDGG01000003">
    <property type="protein sequence ID" value="GAU95822.1"/>
    <property type="molecule type" value="Genomic_DNA"/>
</dbReference>
<keyword evidence="4 6" id="KW-0333">Golgi apparatus</keyword>
<evidence type="ECO:0000313" key="7">
    <source>
        <dbReference type="EMBL" id="GAU95822.1"/>
    </source>
</evidence>
<dbReference type="SUPFAM" id="SSF64356">
    <property type="entry name" value="SNARE-like"/>
    <property type="match status" value="1"/>
</dbReference>